<feature type="transmembrane region" description="Helical" evidence="6">
    <location>
        <begin position="255"/>
        <end position="272"/>
    </location>
</feature>
<evidence type="ECO:0000313" key="8">
    <source>
        <dbReference type="Proteomes" id="UP001501231"/>
    </source>
</evidence>
<comment type="caution">
    <text evidence="7">The sequence shown here is derived from an EMBL/GenBank/DDBJ whole genome shotgun (WGS) entry which is preliminary data.</text>
</comment>
<comment type="subcellular location">
    <subcellularLocation>
        <location evidence="1">Cell membrane</location>
        <topology evidence="1">Multi-pass membrane protein</topology>
    </subcellularLocation>
</comment>
<evidence type="ECO:0000256" key="6">
    <source>
        <dbReference type="SAM" id="Phobius"/>
    </source>
</evidence>
<evidence type="ECO:0000256" key="1">
    <source>
        <dbReference type="ARBA" id="ARBA00004651"/>
    </source>
</evidence>
<evidence type="ECO:0000256" key="4">
    <source>
        <dbReference type="ARBA" id="ARBA00022989"/>
    </source>
</evidence>
<feature type="transmembrane region" description="Helical" evidence="6">
    <location>
        <begin position="304"/>
        <end position="322"/>
    </location>
</feature>
<evidence type="ECO:0000313" key="7">
    <source>
        <dbReference type="EMBL" id="GAA2459287.1"/>
    </source>
</evidence>
<dbReference type="RefSeq" id="WP_344598609.1">
    <property type="nucleotide sequence ID" value="NZ_BAAARW010000050.1"/>
</dbReference>
<evidence type="ECO:0000256" key="5">
    <source>
        <dbReference type="ARBA" id="ARBA00023136"/>
    </source>
</evidence>
<dbReference type="EMBL" id="BAAARW010000050">
    <property type="protein sequence ID" value="GAA2459287.1"/>
    <property type="molecule type" value="Genomic_DNA"/>
</dbReference>
<keyword evidence="3 6" id="KW-0812">Transmembrane</keyword>
<keyword evidence="8" id="KW-1185">Reference proteome</keyword>
<dbReference type="PANTHER" id="PTHR32196">
    <property type="entry name" value="ABC TRANSPORTER PERMEASE PROTEIN YPHD-RELATED-RELATED"/>
    <property type="match status" value="1"/>
</dbReference>
<feature type="transmembrane region" description="Helical" evidence="6">
    <location>
        <begin position="23"/>
        <end position="44"/>
    </location>
</feature>
<proteinExistence type="predicted"/>
<protein>
    <submittedName>
        <fullName evidence="7">ABC transporter permease</fullName>
    </submittedName>
</protein>
<dbReference type="InterPro" id="IPR001851">
    <property type="entry name" value="ABC_transp_permease"/>
</dbReference>
<gene>
    <name evidence="7" type="ORF">GCM10010191_94370</name>
</gene>
<dbReference type="CDD" id="cd06579">
    <property type="entry name" value="TM_PBP1_transp_AraH_like"/>
    <property type="match status" value="1"/>
</dbReference>
<accession>A0ABN3KJR4</accession>
<reference evidence="7 8" key="1">
    <citation type="journal article" date="2019" name="Int. J. Syst. Evol. Microbiol.">
        <title>The Global Catalogue of Microorganisms (GCM) 10K type strain sequencing project: providing services to taxonomists for standard genome sequencing and annotation.</title>
        <authorList>
            <consortium name="The Broad Institute Genomics Platform"/>
            <consortium name="The Broad Institute Genome Sequencing Center for Infectious Disease"/>
            <person name="Wu L."/>
            <person name="Ma J."/>
        </authorList>
    </citation>
    <scope>NUCLEOTIDE SEQUENCE [LARGE SCALE GENOMIC DNA]</scope>
    <source>
        <strain evidence="7 8">JCM 3325</strain>
    </source>
</reference>
<feature type="transmembrane region" description="Helical" evidence="6">
    <location>
        <begin position="279"/>
        <end position="298"/>
    </location>
</feature>
<organism evidence="7 8">
    <name type="scientific">Actinomadura vinacea</name>
    <dbReference type="NCBI Taxonomy" id="115336"/>
    <lineage>
        <taxon>Bacteria</taxon>
        <taxon>Bacillati</taxon>
        <taxon>Actinomycetota</taxon>
        <taxon>Actinomycetes</taxon>
        <taxon>Streptosporangiales</taxon>
        <taxon>Thermomonosporaceae</taxon>
        <taxon>Actinomadura</taxon>
    </lineage>
</organism>
<feature type="transmembrane region" description="Helical" evidence="6">
    <location>
        <begin position="98"/>
        <end position="118"/>
    </location>
</feature>
<dbReference type="PANTHER" id="PTHR32196:SF72">
    <property type="entry name" value="RIBOSE IMPORT PERMEASE PROTEIN RBSC"/>
    <property type="match status" value="1"/>
</dbReference>
<evidence type="ECO:0000256" key="2">
    <source>
        <dbReference type="ARBA" id="ARBA00022475"/>
    </source>
</evidence>
<keyword evidence="5 6" id="KW-0472">Membrane</keyword>
<name>A0ABN3KJR4_9ACTN</name>
<feature type="transmembrane region" description="Helical" evidence="6">
    <location>
        <begin position="64"/>
        <end position="91"/>
    </location>
</feature>
<feature type="transmembrane region" description="Helical" evidence="6">
    <location>
        <begin position="173"/>
        <end position="193"/>
    </location>
</feature>
<dbReference type="Pfam" id="PF02653">
    <property type="entry name" value="BPD_transp_2"/>
    <property type="match status" value="1"/>
</dbReference>
<feature type="transmembrane region" description="Helical" evidence="6">
    <location>
        <begin position="226"/>
        <end position="249"/>
    </location>
</feature>
<dbReference type="Proteomes" id="UP001501231">
    <property type="component" value="Unassembled WGS sequence"/>
</dbReference>
<keyword evidence="4 6" id="KW-1133">Transmembrane helix</keyword>
<sequence>MTGVPAAVRLPRAARGAAEGRELVLIGAIALLWAVLGGAVDTFFTASNLQNILVSTAPVTLIGIGMTAVIVTAGIDVSVGSAMAVVMVVVAQQVRDGGLAFAPAVGLALVAGGLLGLLNGLLVAYGRVHPIIITFGTLNLYRFAALRIFDGKEVAGVPDTLAFLGGGAEGRTLGLPHSWLLAIVLAVLVWAYMRHAPTGRHLYAIGGDAAAARLAGVAVPRRLTTVYTATGALVGLAACCAIGGGGLVAQSAGTGLELQVIAAVIIGGTSILGGRGTVLGTVLGALLVGTVTSAVTLLRWPTELTSLFIGVFILIAVGADLLRERRRRAL</sequence>
<keyword evidence="2" id="KW-1003">Cell membrane</keyword>
<evidence type="ECO:0000256" key="3">
    <source>
        <dbReference type="ARBA" id="ARBA00022692"/>
    </source>
</evidence>